<dbReference type="Proteomes" id="UP000030748">
    <property type="component" value="Unassembled WGS sequence"/>
</dbReference>
<reference evidence="1 2" key="1">
    <citation type="journal article" date="2013" name="Proc. Natl. Acad. Sci. U.S.A.">
        <title>Fine-scale variation in meiotic recombination in Mimulus inferred from population shotgun sequencing.</title>
        <authorList>
            <person name="Hellsten U."/>
            <person name="Wright K.M."/>
            <person name="Jenkins J."/>
            <person name="Shu S."/>
            <person name="Yuan Y."/>
            <person name="Wessler S.R."/>
            <person name="Schmutz J."/>
            <person name="Willis J.H."/>
            <person name="Rokhsar D.S."/>
        </authorList>
    </citation>
    <scope>NUCLEOTIDE SEQUENCE [LARGE SCALE GENOMIC DNA]</scope>
    <source>
        <strain evidence="2">cv. DUN x IM62</strain>
    </source>
</reference>
<sequence length="11" mass="1223">MGITGKSKSEW</sequence>
<keyword evidence="2" id="KW-1185">Reference proteome</keyword>
<protein>
    <submittedName>
        <fullName evidence="1">Uncharacterized protein</fullName>
    </submittedName>
</protein>
<proteinExistence type="predicted"/>
<dbReference type="EMBL" id="KI631600">
    <property type="protein sequence ID" value="EYU26794.1"/>
    <property type="molecule type" value="Genomic_DNA"/>
</dbReference>
<accession>A0A022QGT1</accession>
<feature type="non-terminal residue" evidence="1">
    <location>
        <position position="11"/>
    </location>
</feature>
<evidence type="ECO:0000313" key="2">
    <source>
        <dbReference type="Proteomes" id="UP000030748"/>
    </source>
</evidence>
<gene>
    <name evidence="1" type="ORF">MIMGU_mgv1a0233482mg</name>
</gene>
<evidence type="ECO:0000313" key="1">
    <source>
        <dbReference type="EMBL" id="EYU26794.1"/>
    </source>
</evidence>
<name>A0A022QGT1_ERYGU</name>
<organism evidence="1 2">
    <name type="scientific">Erythranthe guttata</name>
    <name type="common">Yellow monkey flower</name>
    <name type="synonym">Mimulus guttatus</name>
    <dbReference type="NCBI Taxonomy" id="4155"/>
    <lineage>
        <taxon>Eukaryota</taxon>
        <taxon>Viridiplantae</taxon>
        <taxon>Streptophyta</taxon>
        <taxon>Embryophyta</taxon>
        <taxon>Tracheophyta</taxon>
        <taxon>Spermatophyta</taxon>
        <taxon>Magnoliopsida</taxon>
        <taxon>eudicotyledons</taxon>
        <taxon>Gunneridae</taxon>
        <taxon>Pentapetalae</taxon>
        <taxon>asterids</taxon>
        <taxon>lamiids</taxon>
        <taxon>Lamiales</taxon>
        <taxon>Phrymaceae</taxon>
        <taxon>Erythranthe</taxon>
    </lineage>
</organism>